<evidence type="ECO:0000313" key="2">
    <source>
        <dbReference type="Proteomes" id="UP000799436"/>
    </source>
</evidence>
<organism evidence="1 2">
    <name type="scientific">Teratosphaeria nubilosa</name>
    <dbReference type="NCBI Taxonomy" id="161662"/>
    <lineage>
        <taxon>Eukaryota</taxon>
        <taxon>Fungi</taxon>
        <taxon>Dikarya</taxon>
        <taxon>Ascomycota</taxon>
        <taxon>Pezizomycotina</taxon>
        <taxon>Dothideomycetes</taxon>
        <taxon>Dothideomycetidae</taxon>
        <taxon>Mycosphaerellales</taxon>
        <taxon>Teratosphaeriaceae</taxon>
        <taxon>Teratosphaeria</taxon>
    </lineage>
</organism>
<evidence type="ECO:0000313" key="1">
    <source>
        <dbReference type="EMBL" id="KAF2773171.1"/>
    </source>
</evidence>
<sequence length="139" mass="14826">MAFSAKRAARLGIQATKLLMLGMETSLACRAGSRPPFSMEPSILTWQLQFHSPLPLAAPSSAKSASSSRCVGLTPSLSQHGTSINHEASQPCMAKFRPKGCQRTSAAGGLYLPHLLARYSICVSVLANICTRGCHTLLR</sequence>
<accession>A0A6G1LJQ3</accession>
<dbReference type="EMBL" id="ML995812">
    <property type="protein sequence ID" value="KAF2773171.1"/>
    <property type="molecule type" value="Genomic_DNA"/>
</dbReference>
<name>A0A6G1LJQ3_9PEZI</name>
<protein>
    <submittedName>
        <fullName evidence="1">Uncharacterized protein</fullName>
    </submittedName>
</protein>
<keyword evidence="2" id="KW-1185">Reference proteome</keyword>
<dbReference type="Proteomes" id="UP000799436">
    <property type="component" value="Unassembled WGS sequence"/>
</dbReference>
<reference evidence="1" key="1">
    <citation type="journal article" date="2020" name="Stud. Mycol.">
        <title>101 Dothideomycetes genomes: a test case for predicting lifestyles and emergence of pathogens.</title>
        <authorList>
            <person name="Haridas S."/>
            <person name="Albert R."/>
            <person name="Binder M."/>
            <person name="Bloem J."/>
            <person name="Labutti K."/>
            <person name="Salamov A."/>
            <person name="Andreopoulos B."/>
            <person name="Baker S."/>
            <person name="Barry K."/>
            <person name="Bills G."/>
            <person name="Bluhm B."/>
            <person name="Cannon C."/>
            <person name="Castanera R."/>
            <person name="Culley D."/>
            <person name="Daum C."/>
            <person name="Ezra D."/>
            <person name="Gonzalez J."/>
            <person name="Henrissat B."/>
            <person name="Kuo A."/>
            <person name="Liang C."/>
            <person name="Lipzen A."/>
            <person name="Lutzoni F."/>
            <person name="Magnuson J."/>
            <person name="Mondo S."/>
            <person name="Nolan M."/>
            <person name="Ohm R."/>
            <person name="Pangilinan J."/>
            <person name="Park H.-J."/>
            <person name="Ramirez L."/>
            <person name="Alfaro M."/>
            <person name="Sun H."/>
            <person name="Tritt A."/>
            <person name="Yoshinaga Y."/>
            <person name="Zwiers L.-H."/>
            <person name="Turgeon B."/>
            <person name="Goodwin S."/>
            <person name="Spatafora J."/>
            <person name="Crous P."/>
            <person name="Grigoriev I."/>
        </authorList>
    </citation>
    <scope>NUCLEOTIDE SEQUENCE</scope>
    <source>
        <strain evidence="1">CBS 116005</strain>
    </source>
</reference>
<gene>
    <name evidence="1" type="ORF">EJ03DRAFT_155568</name>
</gene>
<dbReference type="AlphaFoldDB" id="A0A6G1LJQ3"/>
<proteinExistence type="predicted"/>